<feature type="compositionally biased region" description="Basic and acidic residues" evidence="16">
    <location>
        <begin position="488"/>
        <end position="518"/>
    </location>
</feature>
<accession>A0A834XVL8</accession>
<feature type="compositionally biased region" description="Basic and acidic residues" evidence="16">
    <location>
        <begin position="561"/>
        <end position="570"/>
    </location>
</feature>
<feature type="compositionally biased region" description="Low complexity" evidence="16">
    <location>
        <begin position="1121"/>
        <end position="1137"/>
    </location>
</feature>
<feature type="compositionally biased region" description="Low complexity" evidence="16">
    <location>
        <begin position="323"/>
        <end position="341"/>
    </location>
</feature>
<feature type="compositionally biased region" description="Polar residues" evidence="16">
    <location>
        <begin position="181"/>
        <end position="193"/>
    </location>
</feature>
<feature type="compositionally biased region" description="Polar residues" evidence="16">
    <location>
        <begin position="129"/>
        <end position="138"/>
    </location>
</feature>
<feature type="region of interest" description="Disordered" evidence="16">
    <location>
        <begin position="315"/>
        <end position="359"/>
    </location>
</feature>
<feature type="compositionally biased region" description="Basic and acidic residues" evidence="16">
    <location>
        <begin position="872"/>
        <end position="888"/>
    </location>
</feature>
<feature type="compositionally biased region" description="Low complexity" evidence="16">
    <location>
        <begin position="139"/>
        <end position="155"/>
    </location>
</feature>
<dbReference type="InterPro" id="IPR058903">
    <property type="entry name" value="Spectrin_YLPM1-like"/>
</dbReference>
<keyword evidence="10" id="KW-0539">Nucleus</keyword>
<dbReference type="InterPro" id="IPR013641">
    <property type="entry name" value="KTI12/PSTK"/>
</dbReference>
<name>A0A834XVL8_APHGI</name>
<evidence type="ECO:0000256" key="8">
    <source>
        <dbReference type="ARBA" id="ARBA00023015"/>
    </source>
</evidence>
<feature type="compositionally biased region" description="Basic and acidic residues" evidence="16">
    <location>
        <begin position="1391"/>
        <end position="1401"/>
    </location>
</feature>
<evidence type="ECO:0000256" key="1">
    <source>
        <dbReference type="ARBA" id="ARBA00004324"/>
    </source>
</evidence>
<feature type="compositionally biased region" description="Basic and acidic residues" evidence="16">
    <location>
        <begin position="578"/>
        <end position="622"/>
    </location>
</feature>
<dbReference type="PANTHER" id="PTHR13413:SF0">
    <property type="entry name" value="YLP MOTIF-CONTAINING PROTEIN 1"/>
    <property type="match status" value="1"/>
</dbReference>
<keyword evidence="3" id="KW-0678">Repressor</keyword>
<dbReference type="Proteomes" id="UP000639338">
    <property type="component" value="Unassembled WGS sequence"/>
</dbReference>
<keyword evidence="4" id="KW-1017">Isopeptide bond</keyword>
<feature type="compositionally biased region" description="Polar residues" evidence="16">
    <location>
        <begin position="854"/>
        <end position="871"/>
    </location>
</feature>
<evidence type="ECO:0000259" key="17">
    <source>
        <dbReference type="Pfam" id="PF26583"/>
    </source>
</evidence>
<dbReference type="GO" id="GO:0032204">
    <property type="term" value="P:regulation of telomere maintenance"/>
    <property type="evidence" value="ECO:0007669"/>
    <property type="project" value="TreeGrafter"/>
</dbReference>
<evidence type="ECO:0000256" key="7">
    <source>
        <dbReference type="ARBA" id="ARBA00022843"/>
    </source>
</evidence>
<comment type="function">
    <text evidence="11">Plays a role in the reduction of telomerase activity during differentiation of embryonic stem cells by binding to the core promoter of TERT and controlling its down-regulation.</text>
</comment>
<evidence type="ECO:0000256" key="4">
    <source>
        <dbReference type="ARBA" id="ARBA00022499"/>
    </source>
</evidence>
<dbReference type="SUPFAM" id="SSF52540">
    <property type="entry name" value="P-loop containing nucleoside triphosphate hydrolases"/>
    <property type="match status" value="1"/>
</dbReference>
<feature type="region of interest" description="Disordered" evidence="16">
    <location>
        <begin position="1"/>
        <end position="37"/>
    </location>
</feature>
<feature type="compositionally biased region" description="Basic and acidic residues" evidence="16">
    <location>
        <begin position="765"/>
        <end position="781"/>
    </location>
</feature>
<evidence type="ECO:0000256" key="9">
    <source>
        <dbReference type="ARBA" id="ARBA00023163"/>
    </source>
</evidence>
<feature type="region of interest" description="Disordered" evidence="16">
    <location>
        <begin position="1325"/>
        <end position="1417"/>
    </location>
</feature>
<reference evidence="18 19" key="1">
    <citation type="submission" date="2020-08" db="EMBL/GenBank/DDBJ databases">
        <title>Aphidius gifuensis genome sequencing and assembly.</title>
        <authorList>
            <person name="Du Z."/>
        </authorList>
    </citation>
    <scope>NUCLEOTIDE SEQUENCE [LARGE SCALE GENOMIC DNA]</scope>
    <source>
        <strain evidence="18">YNYX2018</strain>
        <tissue evidence="18">Adults</tissue>
    </source>
</reference>
<gene>
    <name evidence="18" type="ORF">HCN44_001762</name>
</gene>
<feature type="compositionally biased region" description="Polar residues" evidence="16">
    <location>
        <begin position="434"/>
        <end position="486"/>
    </location>
</feature>
<evidence type="ECO:0000256" key="5">
    <source>
        <dbReference type="ARBA" id="ARBA00022741"/>
    </source>
</evidence>
<dbReference type="FunFam" id="3.40.50.300:FF:000399">
    <property type="entry name" value="YLP motif containing 1"/>
    <property type="match status" value="1"/>
</dbReference>
<feature type="compositionally biased region" description="Polar residues" evidence="16">
    <location>
        <begin position="644"/>
        <end position="676"/>
    </location>
</feature>
<feature type="compositionally biased region" description="Polar residues" evidence="16">
    <location>
        <begin position="1294"/>
        <end position="1304"/>
    </location>
</feature>
<evidence type="ECO:0000256" key="3">
    <source>
        <dbReference type="ARBA" id="ARBA00022491"/>
    </source>
</evidence>
<evidence type="ECO:0000256" key="15">
    <source>
        <dbReference type="SAM" id="Coils"/>
    </source>
</evidence>
<feature type="compositionally biased region" description="Basic and acidic residues" evidence="16">
    <location>
        <begin position="1367"/>
        <end position="1382"/>
    </location>
</feature>
<feature type="compositionally biased region" description="Polar residues" evidence="16">
    <location>
        <begin position="782"/>
        <end position="805"/>
    </location>
</feature>
<feature type="compositionally biased region" description="Polar residues" evidence="16">
    <location>
        <begin position="1"/>
        <end position="20"/>
    </location>
</feature>
<feature type="compositionally biased region" description="Pro residues" evidence="16">
    <location>
        <begin position="104"/>
        <end position="115"/>
    </location>
</feature>
<feature type="compositionally biased region" description="Polar residues" evidence="16">
    <location>
        <begin position="1661"/>
        <end position="1677"/>
    </location>
</feature>
<feature type="compositionally biased region" description="Basic and acidic residues" evidence="16">
    <location>
        <begin position="1567"/>
        <end position="1660"/>
    </location>
</feature>
<feature type="region of interest" description="Disordered" evidence="16">
    <location>
        <begin position="1567"/>
        <end position="1694"/>
    </location>
</feature>
<dbReference type="GO" id="GO:0005524">
    <property type="term" value="F:ATP binding"/>
    <property type="evidence" value="ECO:0007669"/>
    <property type="project" value="UniProtKB-KW"/>
</dbReference>
<feature type="coiled-coil region" evidence="15">
    <location>
        <begin position="252"/>
        <end position="281"/>
    </location>
</feature>
<feature type="compositionally biased region" description="Low complexity" evidence="16">
    <location>
        <begin position="547"/>
        <end position="560"/>
    </location>
</feature>
<evidence type="ECO:0000256" key="10">
    <source>
        <dbReference type="ARBA" id="ARBA00023242"/>
    </source>
</evidence>
<sequence>MQNWNQWQQLPTASATGSQVPQPPSTPGYPAGGADPMTTMQAYMQYYNQPAPSGYTAEQWTAAQQQNWLQWQQWQQQYQQWQAQYGSKYQNAMKQLEANTSGVPPVPTAQPPPPLPKEDSSIKPPLPPDSSSYSQKYGNNSNLPLPHQNNLPLYPTKTTSNPPLPPDQPPPPPGNPPNDNISGNKRTASNDIVTNSSKKSKNEEEELTEAEKTFDEQFKQWEEQFNKWKQQNANHPDKVQYKQYEAKWTSWREKLIERREQMRKKREAQRAKAEAEKKKNLQGGENILNILSTTENAGLLNNLLGIGKTLGLTGKEAENKQSTQQQQQQQPAATTTTTTTTEANMQNTPMGISGVPPTMTSDMNQHAWAAQQWAAQYNMVNMSMPAYSTFQTPMVPPPIVPPSTGIQQNTNVADFNQPPPPNFTQPPPGFPVNSMFNNNNSGLQDVKNTQDQNKPPYQSDNDFSKSSYQKDTYDQSDNSNKFNNQFDSDDRRRMSSSNDRYRGNNDSFNRDGPGRMDNDSGNNNNNRNNNNFSNDRYNNQRDRSQNRDFGGNNRGNFGNDNRNDSFDNRDNFGGNRSMNDDHFNRNDRNRFDEPSRFDEQNRFGGDRNDRNFNRNRSNDRFGNDNNRFNNDDNNDRFNMSSDRFGSSANKFDSGNSNQQDRWNKDNSNVNRGSGRTSRFEQKQQNDDITPEIQKLMEKRRAAGDVFKPSFGNFSTVDEPKNNAAGSLGETFRKIAGDPPFLPRERPDFGRKSPGRHSFGPGSDSNRFRGGDDDSQSRDVDSFRSSGPGNFRSSDNFSHSSPIVDNSRSRRSRTDDFRPGNFGRDMEHQDRFQSKIPPLEIPPWMDSQLMPSLLSGKNSEFGGSQLSENTNKFSDRDTDDRKNKKDTDKLTPSLLDSQNIIQPFDVPRKSDDLPFMGKNDPKPEDLNMEPPPELPNLGPIKPPPLLARDDNILPFDNRSRDSLNNRPGLLETPFGNRSMPPVVSQGTRELGPAFEVFNTRNNDLPVGNFGPRDAGPGRDLPFNFGARGPGSCGPRDLDDFGPRGLDNFGPGGPDNFGPRGPDNFGPRGPDNFGPRGPDNFGPRGLDNFGPRGPDDFGPCGPDNFGPRGPDNFGPRGPDDFGPRGPNNFGPRGPDNFGPCGPDDFGSRGPDNFGPRGPDNFGPRGPDNFGPRGPDNFGPRGPDNFGPCGPDDFGPRGPDNFGPRGPDNFGPRGPDDFGPRNLDNFGPRGPDDIGPRGIDNFPPFGPRGPDNFNRQEPNNFGPCGPDNFGPRDFPDRPFGPPDVHPLRGPDDLPLNRESNMSNNTPNGPRGSIPSLLSFKIEPPPILPDALIDNNSMDRQPMRPRRDELDRPPIDINPVEKNVRPPLLPDPRDFPSHIDLDRDIGRSPLLPNRGCDDRMFRRPDQSIISGKPPIDNILPPMDYQDNEFSRRPDGHRREEPTRNFCAGKQFDYNHGARAEVLDHYVPSKVIDYGHVRIPTMQDYRILPSQSFDYAHGTIKPIVPEHKIYPKIDFNYWLDNEHNVNEYNEGMRMYQARKIAIIEERARMAEWQEEKRRYEEKMRYDELKRYDNRPSPWERESRDSRRRQRNDDSRDYKRHQDWRDSRNHDFPRDRSEGRGRDRSRDNDYNRNRDDNFKKNEDRTRDKSDRTRRNALDFNKDEERSQGNIGRQENTTKTSIDTSSHESSDKNDKTVVESSNTMDVVRPSNYTMVEDLLCSPGRQNRPQKIVIILRGPPGGGKSFIAKLIKDKEMEQGGSAPRILSLDDYFLTEKDVESKDDNGKKIINKEMVYEYEEAMESSYITSLIKAFKKNVTDGFFNFIILDSINEKISDYEEMWNFAKTKGFKVYVCEMEMDSQICIKRNIHGRTDEEINRIVDYFEPTPNYHQKLDVTSLLQEQAIQDVHMEEAEIEKDEAKTNDGNDDSQDNFETSIVSKWEIMESDNKLDRLDGLAKRKNDTIPQTMEDFLQVPDYYNSENTSGKRRVRWADLEEKKEQEKMRAMGFVIGHTNWDRMMDPTGGSSALTKTKYI</sequence>
<evidence type="ECO:0000256" key="13">
    <source>
        <dbReference type="ARBA" id="ARBA00068971"/>
    </source>
</evidence>
<feature type="compositionally biased region" description="Low complexity" evidence="16">
    <location>
        <begin position="519"/>
        <end position="537"/>
    </location>
</feature>
<keyword evidence="2" id="KW-0488">Methylation</keyword>
<feature type="region of interest" description="Disordered" evidence="16">
    <location>
        <begin position="99"/>
        <end position="212"/>
    </location>
</feature>
<proteinExistence type="predicted"/>
<feature type="compositionally biased region" description="Basic and acidic residues" evidence="16">
    <location>
        <begin position="1678"/>
        <end position="1690"/>
    </location>
</feature>
<feature type="domain" description="YLPM1-like spectrin repeat" evidence="17">
    <location>
        <begin position="199"/>
        <end position="278"/>
    </location>
</feature>
<dbReference type="EMBL" id="JACMRX010000003">
    <property type="protein sequence ID" value="KAF7992437.1"/>
    <property type="molecule type" value="Genomic_DNA"/>
</dbReference>
<feature type="compositionally biased region" description="Basic and acidic residues" evidence="16">
    <location>
        <begin position="1337"/>
        <end position="1350"/>
    </location>
</feature>
<evidence type="ECO:0000256" key="14">
    <source>
        <dbReference type="ARBA" id="ARBA00083294"/>
    </source>
</evidence>
<dbReference type="OrthoDB" id="513595at2759"/>
<evidence type="ECO:0000313" key="19">
    <source>
        <dbReference type="Proteomes" id="UP000639338"/>
    </source>
</evidence>
<evidence type="ECO:0000256" key="6">
    <source>
        <dbReference type="ARBA" id="ARBA00022840"/>
    </source>
</evidence>
<evidence type="ECO:0000256" key="2">
    <source>
        <dbReference type="ARBA" id="ARBA00022481"/>
    </source>
</evidence>
<dbReference type="GO" id="GO:0016607">
    <property type="term" value="C:nuclear speck"/>
    <property type="evidence" value="ECO:0007669"/>
    <property type="project" value="UniProtKB-SubCell"/>
</dbReference>
<organism evidence="18 19">
    <name type="scientific">Aphidius gifuensis</name>
    <name type="common">Parasitoid wasp</name>
    <dbReference type="NCBI Taxonomy" id="684658"/>
    <lineage>
        <taxon>Eukaryota</taxon>
        <taxon>Metazoa</taxon>
        <taxon>Ecdysozoa</taxon>
        <taxon>Arthropoda</taxon>
        <taxon>Hexapoda</taxon>
        <taxon>Insecta</taxon>
        <taxon>Pterygota</taxon>
        <taxon>Neoptera</taxon>
        <taxon>Endopterygota</taxon>
        <taxon>Hymenoptera</taxon>
        <taxon>Apocrita</taxon>
        <taxon>Ichneumonoidea</taxon>
        <taxon>Braconidae</taxon>
        <taxon>Aphidiinae</taxon>
        <taxon>Aphidius</taxon>
    </lineage>
</organism>
<keyword evidence="5" id="KW-0547">Nucleotide-binding</keyword>
<dbReference type="Pfam" id="PF26583">
    <property type="entry name" value="Spectrin_YLPM1"/>
    <property type="match status" value="1"/>
</dbReference>
<dbReference type="InterPro" id="IPR026314">
    <property type="entry name" value="YLP_motif_con_p1"/>
</dbReference>
<feature type="coiled-coil region" evidence="15">
    <location>
        <begin position="1537"/>
        <end position="1564"/>
    </location>
</feature>
<feature type="compositionally biased region" description="Basic and acidic residues" evidence="16">
    <location>
        <begin position="1282"/>
        <end position="1292"/>
    </location>
</feature>
<dbReference type="Gene3D" id="3.40.50.300">
    <property type="entry name" value="P-loop containing nucleotide triphosphate hydrolases"/>
    <property type="match status" value="1"/>
</dbReference>
<feature type="region of interest" description="Disordered" evidence="16">
    <location>
        <begin position="1041"/>
        <end position="1312"/>
    </location>
</feature>
<feature type="compositionally biased region" description="Low complexity" evidence="16">
    <location>
        <begin position="1102"/>
        <end position="1114"/>
    </location>
</feature>
<feature type="compositionally biased region" description="Polar residues" evidence="16">
    <location>
        <begin position="404"/>
        <end position="414"/>
    </location>
</feature>
<feature type="compositionally biased region" description="Pro residues" evidence="16">
    <location>
        <begin position="417"/>
        <end position="430"/>
    </location>
</feature>
<evidence type="ECO:0000256" key="11">
    <source>
        <dbReference type="ARBA" id="ARBA00058677"/>
    </source>
</evidence>
<dbReference type="PANTHER" id="PTHR13413">
    <property type="entry name" value="YLP MOTIF CONTAINING PROTEIN NUCLEAR PROTEIN ZAP"/>
    <property type="match status" value="1"/>
</dbReference>
<keyword evidence="9" id="KW-0804">Transcription</keyword>
<comment type="subunit">
    <text evidence="12">Interacts with PPP1CA and NCOA5. Forms a complex with ILF2, ILF3, KHDRBS1, RBMX, NCOA5 and PPP1CA.</text>
</comment>
<dbReference type="InterPro" id="IPR027417">
    <property type="entry name" value="P-loop_NTPase"/>
</dbReference>
<dbReference type="Pfam" id="PF08433">
    <property type="entry name" value="KTI12"/>
    <property type="match status" value="1"/>
</dbReference>
<keyword evidence="15" id="KW-0175">Coiled coil</keyword>
<feature type="compositionally biased region" description="Basic and acidic residues" evidence="16">
    <location>
        <begin position="811"/>
        <end position="832"/>
    </location>
</feature>
<feature type="compositionally biased region" description="Pro residues" evidence="16">
    <location>
        <begin position="162"/>
        <end position="176"/>
    </location>
</feature>
<feature type="region of interest" description="Disordered" evidence="16">
    <location>
        <begin position="712"/>
        <end position="931"/>
    </location>
</feature>
<keyword evidence="7" id="KW-0832">Ubl conjugation</keyword>
<evidence type="ECO:0000256" key="16">
    <source>
        <dbReference type="SAM" id="MobiDB-lite"/>
    </source>
</evidence>
<feature type="region of interest" description="Disordered" evidence="16">
    <location>
        <begin position="955"/>
        <end position="980"/>
    </location>
</feature>
<comment type="caution">
    <text evidence="18">The sequence shown here is derived from an EMBL/GenBank/DDBJ whole genome shotgun (WGS) entry which is preliminary data.</text>
</comment>
<protein>
    <recommendedName>
        <fullName evidence="13">YLP motif-containing protein 1</fullName>
    </recommendedName>
    <alternativeName>
        <fullName evidence="14">Nuclear protein ZAP3</fullName>
    </alternativeName>
</protein>
<keyword evidence="6" id="KW-0067">ATP-binding</keyword>
<feature type="region of interest" description="Disordered" evidence="16">
    <location>
        <begin position="399"/>
        <end position="687"/>
    </location>
</feature>
<keyword evidence="8" id="KW-0805">Transcription regulation</keyword>
<evidence type="ECO:0000256" key="12">
    <source>
        <dbReference type="ARBA" id="ARBA00065932"/>
    </source>
</evidence>
<comment type="subcellular location">
    <subcellularLocation>
        <location evidence="1">Nucleus speckle</location>
    </subcellularLocation>
</comment>
<evidence type="ECO:0000313" key="18">
    <source>
        <dbReference type="EMBL" id="KAF7992437.1"/>
    </source>
</evidence>
<keyword evidence="19" id="KW-1185">Reference proteome</keyword>